<name>A0A6A5RSP6_9PLEO</name>
<dbReference type="Proteomes" id="UP000800082">
    <property type="component" value="Unassembled WGS sequence"/>
</dbReference>
<dbReference type="EMBL" id="ML978962">
    <property type="protein sequence ID" value="KAF1930812.1"/>
    <property type="molecule type" value="Genomic_DNA"/>
</dbReference>
<dbReference type="AlphaFoldDB" id="A0A6A5RSP6"/>
<protein>
    <submittedName>
        <fullName evidence="1">Uncharacterized protein</fullName>
    </submittedName>
</protein>
<dbReference type="RefSeq" id="XP_033451060.1">
    <property type="nucleotide sequence ID" value="XM_033591726.1"/>
</dbReference>
<gene>
    <name evidence="1" type="ORF">M421DRAFT_418288</name>
</gene>
<evidence type="ECO:0000313" key="1">
    <source>
        <dbReference type="EMBL" id="KAF1930812.1"/>
    </source>
</evidence>
<organism evidence="1 2">
    <name type="scientific">Didymella exigua CBS 183.55</name>
    <dbReference type="NCBI Taxonomy" id="1150837"/>
    <lineage>
        <taxon>Eukaryota</taxon>
        <taxon>Fungi</taxon>
        <taxon>Dikarya</taxon>
        <taxon>Ascomycota</taxon>
        <taxon>Pezizomycotina</taxon>
        <taxon>Dothideomycetes</taxon>
        <taxon>Pleosporomycetidae</taxon>
        <taxon>Pleosporales</taxon>
        <taxon>Pleosporineae</taxon>
        <taxon>Didymellaceae</taxon>
        <taxon>Didymella</taxon>
    </lineage>
</organism>
<sequence length="114" mass="12227">MPTDAHDAVLDDIGSIVHTTHHTASAVAAKLFTPLPCSVDSVHQPIVSNALHTHAPTTYYRLPAKRGWRSSALHATMPLHCYSRLFAVVSLTLHSICSTSLPTSRGATSLQCPC</sequence>
<keyword evidence="2" id="KW-1185">Reference proteome</keyword>
<accession>A0A6A5RSP6</accession>
<dbReference type="GeneID" id="54349394"/>
<evidence type="ECO:0000313" key="2">
    <source>
        <dbReference type="Proteomes" id="UP000800082"/>
    </source>
</evidence>
<proteinExistence type="predicted"/>
<reference evidence="1" key="1">
    <citation type="journal article" date="2020" name="Stud. Mycol.">
        <title>101 Dothideomycetes genomes: a test case for predicting lifestyles and emergence of pathogens.</title>
        <authorList>
            <person name="Haridas S."/>
            <person name="Albert R."/>
            <person name="Binder M."/>
            <person name="Bloem J."/>
            <person name="Labutti K."/>
            <person name="Salamov A."/>
            <person name="Andreopoulos B."/>
            <person name="Baker S."/>
            <person name="Barry K."/>
            <person name="Bills G."/>
            <person name="Bluhm B."/>
            <person name="Cannon C."/>
            <person name="Castanera R."/>
            <person name="Culley D."/>
            <person name="Daum C."/>
            <person name="Ezra D."/>
            <person name="Gonzalez J."/>
            <person name="Henrissat B."/>
            <person name="Kuo A."/>
            <person name="Liang C."/>
            <person name="Lipzen A."/>
            <person name="Lutzoni F."/>
            <person name="Magnuson J."/>
            <person name="Mondo S."/>
            <person name="Nolan M."/>
            <person name="Ohm R."/>
            <person name="Pangilinan J."/>
            <person name="Park H.-J."/>
            <person name="Ramirez L."/>
            <person name="Alfaro M."/>
            <person name="Sun H."/>
            <person name="Tritt A."/>
            <person name="Yoshinaga Y."/>
            <person name="Zwiers L.-H."/>
            <person name="Turgeon B."/>
            <person name="Goodwin S."/>
            <person name="Spatafora J."/>
            <person name="Crous P."/>
            <person name="Grigoriev I."/>
        </authorList>
    </citation>
    <scope>NUCLEOTIDE SEQUENCE</scope>
    <source>
        <strain evidence="1">CBS 183.55</strain>
    </source>
</reference>